<feature type="region of interest" description="Disordered" evidence="1">
    <location>
        <begin position="186"/>
        <end position="228"/>
    </location>
</feature>
<evidence type="ECO:0000256" key="1">
    <source>
        <dbReference type="SAM" id="MobiDB-lite"/>
    </source>
</evidence>
<dbReference type="EMBL" id="MJIE01000001">
    <property type="protein sequence ID" value="OLR56210.1"/>
    <property type="molecule type" value="Genomic_DNA"/>
</dbReference>
<proteinExistence type="predicted"/>
<dbReference type="InterPro" id="IPR024559">
    <property type="entry name" value="DUF3846"/>
</dbReference>
<dbReference type="AlphaFoldDB" id="A0A1Q9JJ31"/>
<dbReference type="Proteomes" id="UP000187404">
    <property type="component" value="Unassembled WGS sequence"/>
</dbReference>
<evidence type="ECO:0000313" key="4">
    <source>
        <dbReference type="Proteomes" id="UP000187404"/>
    </source>
</evidence>
<name>A0A1Q9JJ31_9FIRM</name>
<comment type="caution">
    <text evidence="3">The sequence shown here is derived from an EMBL/GenBank/DDBJ whole genome shotgun (WGS) entry which is preliminary data.</text>
</comment>
<dbReference type="STRING" id="1261640.BHK98_09130"/>
<gene>
    <name evidence="3" type="ORF">BHK98_09130</name>
</gene>
<reference evidence="3 4" key="1">
    <citation type="journal article" date="2016" name="Appl. Environ. Microbiol.">
        <title>Function and Phylogeny of Bacterial Butyryl Coenzyme A:Acetate Transferases and Their Diversity in the Proximal Colon of Swine.</title>
        <authorList>
            <person name="Trachsel J."/>
            <person name="Bayles D.O."/>
            <person name="Looft T."/>
            <person name="Levine U.Y."/>
            <person name="Allen H.K."/>
        </authorList>
    </citation>
    <scope>NUCLEOTIDE SEQUENCE [LARGE SCALE GENOMIC DNA]</scope>
    <source>
        <strain evidence="3 4">68-3-10</strain>
    </source>
</reference>
<accession>A0A1Q9JJ31</accession>
<organism evidence="3 4">
    <name type="scientific">Hornefia porci</name>
    <dbReference type="NCBI Taxonomy" id="2652292"/>
    <lineage>
        <taxon>Bacteria</taxon>
        <taxon>Bacillati</taxon>
        <taxon>Bacillota</taxon>
        <taxon>Clostridia</taxon>
        <taxon>Peptostreptococcales</taxon>
        <taxon>Anaerovoracaceae</taxon>
        <taxon>Hornefia</taxon>
    </lineage>
</organism>
<evidence type="ECO:0000259" key="2">
    <source>
        <dbReference type="Pfam" id="PF12957"/>
    </source>
</evidence>
<keyword evidence="4" id="KW-1185">Reference proteome</keyword>
<feature type="compositionally biased region" description="Basic and acidic residues" evidence="1">
    <location>
        <begin position="187"/>
        <end position="204"/>
    </location>
</feature>
<dbReference type="Pfam" id="PF12957">
    <property type="entry name" value="DUF3846"/>
    <property type="match status" value="1"/>
</dbReference>
<sequence length="228" mass="24871">MKAEFPVKACLSRQECAGGAQLLPARFRNKGTAERTGKMEALLIPVDGTPVTIDLKADENGSTLRELQRLVGGSIEPLNVLFGEEVSIYVNEEGLYSCPPNRALYATKRMENAGYLSQMDFHTPVHEGDLYTVLFGNLVAVGFDPETGEDRPLTDGECQTVRDYFTRVSAPGSGLSEVLAITKGPKLRQDRAEGRNSLREEASEMRSSSSALAGGRKGQNPFEQDRQA</sequence>
<evidence type="ECO:0000313" key="3">
    <source>
        <dbReference type="EMBL" id="OLR56210.1"/>
    </source>
</evidence>
<protein>
    <recommendedName>
        <fullName evidence="2">DUF3846 domain-containing protein</fullName>
    </recommendedName>
</protein>
<feature type="domain" description="DUF3846" evidence="2">
    <location>
        <begin position="39"/>
        <end position="165"/>
    </location>
</feature>